<evidence type="ECO:0000313" key="3">
    <source>
        <dbReference type="EMBL" id="OWZ83563.1"/>
    </source>
</evidence>
<dbReference type="Proteomes" id="UP000214588">
    <property type="component" value="Unassembled WGS sequence"/>
</dbReference>
<dbReference type="OrthoDB" id="324900at2"/>
<gene>
    <name evidence="3" type="ORF">CDO51_08160</name>
</gene>
<comment type="caution">
    <text evidence="3">The sequence shown here is derived from an EMBL/GenBank/DDBJ whole genome shotgun (WGS) entry which is preliminary data.</text>
</comment>
<organism evidence="3 4">
    <name type="scientific">Natranaerobius trueperi</name>
    <dbReference type="NCBI Taxonomy" id="759412"/>
    <lineage>
        <taxon>Bacteria</taxon>
        <taxon>Bacillati</taxon>
        <taxon>Bacillota</taxon>
        <taxon>Clostridia</taxon>
        <taxon>Natranaerobiales</taxon>
        <taxon>Natranaerobiaceae</taxon>
        <taxon>Natranaerobius</taxon>
    </lineage>
</organism>
<feature type="transmembrane region" description="Helical" evidence="1">
    <location>
        <begin position="99"/>
        <end position="123"/>
    </location>
</feature>
<dbReference type="PANTHER" id="PTHR39430">
    <property type="entry name" value="MEMBRANE-ASSOCIATED PROTEASE-RELATED"/>
    <property type="match status" value="1"/>
</dbReference>
<keyword evidence="4" id="KW-1185">Reference proteome</keyword>
<keyword evidence="3" id="KW-0378">Hydrolase</keyword>
<feature type="transmembrane region" description="Helical" evidence="1">
    <location>
        <begin position="256"/>
        <end position="282"/>
    </location>
</feature>
<dbReference type="AlphaFoldDB" id="A0A226BX18"/>
<dbReference type="RefSeq" id="WP_089023786.1">
    <property type="nucleotide sequence ID" value="NZ_NIQC01000016.1"/>
</dbReference>
<keyword evidence="3" id="KW-0645">Protease</keyword>
<feature type="domain" description="CAAX prenyl protease 2/Lysostaphin resistance protein A-like" evidence="2">
    <location>
        <begin position="137"/>
        <end position="229"/>
    </location>
</feature>
<dbReference type="GO" id="GO:0080120">
    <property type="term" value="P:CAAX-box protein maturation"/>
    <property type="evidence" value="ECO:0007669"/>
    <property type="project" value="UniProtKB-ARBA"/>
</dbReference>
<proteinExistence type="predicted"/>
<dbReference type="InterPro" id="IPR003675">
    <property type="entry name" value="Rce1/LyrA-like_dom"/>
</dbReference>
<sequence>MKVLFLNKQGEPKWLIKIALVLVTAFIFMTILSVGVSILVNTFGGIDIVNLNNSGMMIFAILQNVAFLLAVWLFVRFWEGRSLSIIGITNLTKNTKSDLIFGMALGAVSITVIFLILLLTGSIEANLSTFDLELFGYLVSGLFMFSMVAFVEELFARGYCMTVITKERGMALAVVISSIIFAILHIGNPNLTLIGILNIFLVGLLFAAMFFFTDNLWMPIGYHLTWNFFQGNIFGFSVSGLPVQGLFSIEYVGNNIFTGGAFGIEGGLVTTFVIISGFFVLYKRP</sequence>
<dbReference type="GO" id="GO:0008237">
    <property type="term" value="F:metallopeptidase activity"/>
    <property type="evidence" value="ECO:0007669"/>
    <property type="project" value="UniProtKB-KW"/>
</dbReference>
<dbReference type="EMBL" id="NIQC01000016">
    <property type="protein sequence ID" value="OWZ83563.1"/>
    <property type="molecule type" value="Genomic_DNA"/>
</dbReference>
<keyword evidence="1" id="KW-0472">Membrane</keyword>
<protein>
    <submittedName>
        <fullName evidence="3">CPBP family intramembrane metalloprotease</fullName>
    </submittedName>
</protein>
<feature type="transmembrane region" description="Helical" evidence="1">
    <location>
        <begin position="20"/>
        <end position="44"/>
    </location>
</feature>
<reference evidence="3 4" key="1">
    <citation type="submission" date="2017-06" db="EMBL/GenBank/DDBJ databases">
        <title>Draft Genome Sequence of Natranaerobius trueperi halophilic, alkalithermophilic bacteria from soda lakes.</title>
        <authorList>
            <person name="Zhao B."/>
        </authorList>
    </citation>
    <scope>NUCLEOTIDE SEQUENCE [LARGE SCALE GENOMIC DNA]</scope>
    <source>
        <strain evidence="3 4">DSM 18760</strain>
    </source>
</reference>
<name>A0A226BX18_9FIRM</name>
<evidence type="ECO:0000313" key="4">
    <source>
        <dbReference type="Proteomes" id="UP000214588"/>
    </source>
</evidence>
<feature type="transmembrane region" description="Helical" evidence="1">
    <location>
        <begin position="56"/>
        <end position="78"/>
    </location>
</feature>
<dbReference type="GO" id="GO:0004175">
    <property type="term" value="F:endopeptidase activity"/>
    <property type="evidence" value="ECO:0007669"/>
    <property type="project" value="UniProtKB-ARBA"/>
</dbReference>
<feature type="transmembrane region" description="Helical" evidence="1">
    <location>
        <begin position="224"/>
        <end position="244"/>
    </location>
</feature>
<accession>A0A226BX18</accession>
<feature type="transmembrane region" description="Helical" evidence="1">
    <location>
        <begin position="193"/>
        <end position="212"/>
    </location>
</feature>
<dbReference type="GO" id="GO:0006508">
    <property type="term" value="P:proteolysis"/>
    <property type="evidence" value="ECO:0007669"/>
    <property type="project" value="UniProtKB-KW"/>
</dbReference>
<feature type="transmembrane region" description="Helical" evidence="1">
    <location>
        <begin position="135"/>
        <end position="156"/>
    </location>
</feature>
<evidence type="ECO:0000259" key="2">
    <source>
        <dbReference type="Pfam" id="PF02517"/>
    </source>
</evidence>
<feature type="transmembrane region" description="Helical" evidence="1">
    <location>
        <begin position="168"/>
        <end position="187"/>
    </location>
</feature>
<keyword evidence="1" id="KW-0812">Transmembrane</keyword>
<dbReference type="Pfam" id="PF02517">
    <property type="entry name" value="Rce1-like"/>
    <property type="match status" value="1"/>
</dbReference>
<keyword evidence="3" id="KW-0482">Metalloprotease</keyword>
<keyword evidence="1" id="KW-1133">Transmembrane helix</keyword>
<dbReference type="PANTHER" id="PTHR39430:SF1">
    <property type="entry name" value="PROTEASE"/>
    <property type="match status" value="1"/>
</dbReference>
<evidence type="ECO:0000256" key="1">
    <source>
        <dbReference type="SAM" id="Phobius"/>
    </source>
</evidence>